<gene>
    <name evidence="1" type="ORF">B0I35DRAFT_426713</name>
</gene>
<protein>
    <submittedName>
        <fullName evidence="1">Uncharacterized protein</fullName>
    </submittedName>
</protein>
<dbReference type="EMBL" id="JAGPNK010000004">
    <property type="protein sequence ID" value="KAH7322907.1"/>
    <property type="molecule type" value="Genomic_DNA"/>
</dbReference>
<proteinExistence type="predicted"/>
<sequence length="74" mass="8541">MWAAGHPSLFANTIVLFPSLYTRTLSSQPSMIVIYLNKTYRGKERSHRRSRVADLTTAWRRRAMNNDLTLKVSS</sequence>
<dbReference type="Proteomes" id="UP000813444">
    <property type="component" value="Unassembled WGS sequence"/>
</dbReference>
<name>A0A8K0WT55_9HYPO</name>
<organism evidence="1 2">
    <name type="scientific">Stachybotrys elegans</name>
    <dbReference type="NCBI Taxonomy" id="80388"/>
    <lineage>
        <taxon>Eukaryota</taxon>
        <taxon>Fungi</taxon>
        <taxon>Dikarya</taxon>
        <taxon>Ascomycota</taxon>
        <taxon>Pezizomycotina</taxon>
        <taxon>Sordariomycetes</taxon>
        <taxon>Hypocreomycetidae</taxon>
        <taxon>Hypocreales</taxon>
        <taxon>Stachybotryaceae</taxon>
        <taxon>Stachybotrys</taxon>
    </lineage>
</organism>
<evidence type="ECO:0000313" key="1">
    <source>
        <dbReference type="EMBL" id="KAH7322907.1"/>
    </source>
</evidence>
<dbReference type="AlphaFoldDB" id="A0A8K0WT55"/>
<keyword evidence="2" id="KW-1185">Reference proteome</keyword>
<evidence type="ECO:0000313" key="2">
    <source>
        <dbReference type="Proteomes" id="UP000813444"/>
    </source>
</evidence>
<reference evidence="1" key="1">
    <citation type="journal article" date="2021" name="Nat. Commun.">
        <title>Genetic determinants of endophytism in the Arabidopsis root mycobiome.</title>
        <authorList>
            <person name="Mesny F."/>
            <person name="Miyauchi S."/>
            <person name="Thiergart T."/>
            <person name="Pickel B."/>
            <person name="Atanasova L."/>
            <person name="Karlsson M."/>
            <person name="Huettel B."/>
            <person name="Barry K.W."/>
            <person name="Haridas S."/>
            <person name="Chen C."/>
            <person name="Bauer D."/>
            <person name="Andreopoulos W."/>
            <person name="Pangilinan J."/>
            <person name="LaButti K."/>
            <person name="Riley R."/>
            <person name="Lipzen A."/>
            <person name="Clum A."/>
            <person name="Drula E."/>
            <person name="Henrissat B."/>
            <person name="Kohler A."/>
            <person name="Grigoriev I.V."/>
            <person name="Martin F.M."/>
            <person name="Hacquard S."/>
        </authorList>
    </citation>
    <scope>NUCLEOTIDE SEQUENCE</scope>
    <source>
        <strain evidence="1">MPI-CAGE-CH-0235</strain>
    </source>
</reference>
<accession>A0A8K0WT55</accession>
<comment type="caution">
    <text evidence="1">The sequence shown here is derived from an EMBL/GenBank/DDBJ whole genome shotgun (WGS) entry which is preliminary data.</text>
</comment>